<evidence type="ECO:0000313" key="3">
    <source>
        <dbReference type="Proteomes" id="UP000321479"/>
    </source>
</evidence>
<evidence type="ECO:0000313" key="2">
    <source>
        <dbReference type="EMBL" id="QEC62907.1"/>
    </source>
</evidence>
<evidence type="ECO:0000256" key="1">
    <source>
        <dbReference type="SAM" id="SignalP"/>
    </source>
</evidence>
<name>A0A5B8UUV9_9SPHI</name>
<organism evidence="2 3">
    <name type="scientific">Mucilaginibacter ginsenosidivorans</name>
    <dbReference type="NCBI Taxonomy" id="398053"/>
    <lineage>
        <taxon>Bacteria</taxon>
        <taxon>Pseudomonadati</taxon>
        <taxon>Bacteroidota</taxon>
        <taxon>Sphingobacteriia</taxon>
        <taxon>Sphingobacteriales</taxon>
        <taxon>Sphingobacteriaceae</taxon>
        <taxon>Mucilaginibacter</taxon>
    </lineage>
</organism>
<keyword evidence="1" id="KW-0732">Signal</keyword>
<dbReference type="EMBL" id="CP042436">
    <property type="protein sequence ID" value="QEC62907.1"/>
    <property type="molecule type" value="Genomic_DNA"/>
</dbReference>
<dbReference type="AlphaFoldDB" id="A0A5B8UUV9"/>
<protein>
    <recommendedName>
        <fullName evidence="4">PorT family protein</fullName>
    </recommendedName>
</protein>
<dbReference type="KEGG" id="mgin:FRZ54_10065"/>
<dbReference type="Proteomes" id="UP000321479">
    <property type="component" value="Chromosome"/>
</dbReference>
<gene>
    <name evidence="2" type="ORF">FRZ54_10065</name>
</gene>
<keyword evidence="3" id="KW-1185">Reference proteome</keyword>
<feature type="signal peptide" evidence="1">
    <location>
        <begin position="1"/>
        <end position="20"/>
    </location>
</feature>
<reference evidence="2 3" key="1">
    <citation type="journal article" date="2017" name="Curr. Microbiol.">
        <title>Mucilaginibacter ginsenosidivorans sp. nov., Isolated from Soil of Ginseng Field.</title>
        <authorList>
            <person name="Kim M.M."/>
            <person name="Siddiqi M.Z."/>
            <person name="Im W.T."/>
        </authorList>
    </citation>
    <scope>NUCLEOTIDE SEQUENCE [LARGE SCALE GENOMIC DNA]</scope>
    <source>
        <strain evidence="2 3">Gsoil 3017</strain>
    </source>
</reference>
<dbReference type="RefSeq" id="WP_147031483.1">
    <property type="nucleotide sequence ID" value="NZ_CP042436.1"/>
</dbReference>
<evidence type="ECO:0008006" key="4">
    <source>
        <dbReference type="Google" id="ProtNLM"/>
    </source>
</evidence>
<sequence length="379" mass="43093">MRKLYLLFLVGLLIPFLSNAQSNYKPGYVVTPQGDTIKGFIDYREWDMTPDTIHFKKTIGDNNFVEYGPNNITFFNVDGLESYQRYEGPISTDATAPDQVGIDRDTSFTTAIVFFKVLEKGKKLALYSYKDKIKERFFMGEQPGYFPKELIFRVTRSNTEFTFRRQISAAVRKIGEWNEDLETIISKADYLGTDILDVFNRINHITKAEYNKSHPRAVGYQLFAGLGLDITNKLPDGQYQYTSTGRHTSVLPVISGGIDVFANPNTRRLLFRFELMIADGSYTANYYGTLKSFNITTFSLVPQVIYNIYNGNNLKLFGGVGLGLNDYVYEKGAYNPQSFDTTGMLQAGVQLHNQLELFAHYLQDGRGSADTQFGVKYLF</sequence>
<accession>A0A5B8UUV9</accession>
<dbReference type="OrthoDB" id="677565at2"/>
<proteinExistence type="predicted"/>
<feature type="chain" id="PRO_5023145702" description="PorT family protein" evidence="1">
    <location>
        <begin position="21"/>
        <end position="379"/>
    </location>
</feature>